<keyword evidence="3" id="KW-1185">Reference proteome</keyword>
<feature type="compositionally biased region" description="Basic and acidic residues" evidence="1">
    <location>
        <begin position="156"/>
        <end position="186"/>
    </location>
</feature>
<organism evidence="2 3">
    <name type="scientific">Periplaneta americana</name>
    <name type="common">American cockroach</name>
    <name type="synonym">Blatta americana</name>
    <dbReference type="NCBI Taxonomy" id="6978"/>
    <lineage>
        <taxon>Eukaryota</taxon>
        <taxon>Metazoa</taxon>
        <taxon>Ecdysozoa</taxon>
        <taxon>Arthropoda</taxon>
        <taxon>Hexapoda</taxon>
        <taxon>Insecta</taxon>
        <taxon>Pterygota</taxon>
        <taxon>Neoptera</taxon>
        <taxon>Polyneoptera</taxon>
        <taxon>Dictyoptera</taxon>
        <taxon>Blattodea</taxon>
        <taxon>Blattoidea</taxon>
        <taxon>Blattidae</taxon>
        <taxon>Blattinae</taxon>
        <taxon>Periplaneta</taxon>
    </lineage>
</organism>
<dbReference type="EMBL" id="JAJSOF020000001">
    <property type="protein sequence ID" value="KAJ4451738.1"/>
    <property type="molecule type" value="Genomic_DNA"/>
</dbReference>
<dbReference type="Proteomes" id="UP001148838">
    <property type="component" value="Unassembled WGS sequence"/>
</dbReference>
<sequence>MLIHGKLRAAHWGFPFTSDDIRYVVKGYLGKRGRKEKRFSQNLPGMEWSRAFLKRHSNVLSVRLSENIKRQRAEVNHETVKSYFLNIEEAIMGLIPFNPDKVLNKLPDKEHGPSNSADAWSSSFEEMLKSARYGRNSTTNARRRRKLNVPPGRSISSRDLRNGGHNDDLETRRDFNGNERTKRREEDESSEDDIMEQEIEIVQEEEQNRILEEEAFVLVKYPYWKENEQLNRQFVGVAREVGAKEVSVRYLRSYQNSKSVFIFPEVPDDDSVEKHQIVKVLPVP</sequence>
<reference evidence="2 3" key="1">
    <citation type="journal article" date="2022" name="Allergy">
        <title>Genome assembly and annotation of Periplaneta americana reveal a comprehensive cockroach allergen profile.</title>
        <authorList>
            <person name="Wang L."/>
            <person name="Xiong Q."/>
            <person name="Saelim N."/>
            <person name="Wang L."/>
            <person name="Nong W."/>
            <person name="Wan A.T."/>
            <person name="Shi M."/>
            <person name="Liu X."/>
            <person name="Cao Q."/>
            <person name="Hui J.H.L."/>
            <person name="Sookrung N."/>
            <person name="Leung T.F."/>
            <person name="Tungtrongchitr A."/>
            <person name="Tsui S.K.W."/>
        </authorList>
    </citation>
    <scope>NUCLEOTIDE SEQUENCE [LARGE SCALE GENOMIC DNA]</scope>
    <source>
        <strain evidence="2">PWHHKU_190912</strain>
    </source>
</reference>
<name>A0ABQ8TYH7_PERAM</name>
<protein>
    <submittedName>
        <fullName evidence="2">Uncharacterized protein</fullName>
    </submittedName>
</protein>
<gene>
    <name evidence="2" type="ORF">ANN_03209</name>
</gene>
<evidence type="ECO:0000313" key="2">
    <source>
        <dbReference type="EMBL" id="KAJ4451738.1"/>
    </source>
</evidence>
<feature type="region of interest" description="Disordered" evidence="1">
    <location>
        <begin position="132"/>
        <end position="193"/>
    </location>
</feature>
<evidence type="ECO:0000313" key="3">
    <source>
        <dbReference type="Proteomes" id="UP001148838"/>
    </source>
</evidence>
<comment type="caution">
    <text evidence="2">The sequence shown here is derived from an EMBL/GenBank/DDBJ whole genome shotgun (WGS) entry which is preliminary data.</text>
</comment>
<evidence type="ECO:0000256" key="1">
    <source>
        <dbReference type="SAM" id="MobiDB-lite"/>
    </source>
</evidence>
<accession>A0ABQ8TYH7</accession>
<proteinExistence type="predicted"/>